<dbReference type="SMART" id="SM00042">
    <property type="entry name" value="CUB"/>
    <property type="match status" value="5"/>
</dbReference>
<dbReference type="CDD" id="cd00041">
    <property type="entry name" value="CUB"/>
    <property type="match status" value="5"/>
</dbReference>
<dbReference type="SMART" id="SM00192">
    <property type="entry name" value="LDLa"/>
    <property type="match status" value="1"/>
</dbReference>
<dbReference type="Gene3D" id="2.60.120.290">
    <property type="entry name" value="Spermadhesin, CUB domain"/>
    <property type="match status" value="5"/>
</dbReference>
<evidence type="ECO:0000256" key="4">
    <source>
        <dbReference type="SAM" id="Phobius"/>
    </source>
</evidence>
<feature type="transmembrane region" description="Helical" evidence="4">
    <location>
        <begin position="850"/>
        <end position="875"/>
    </location>
</feature>
<dbReference type="InterPro" id="IPR053207">
    <property type="entry name" value="Non-NMDA_GluR_Accessory"/>
</dbReference>
<evidence type="ECO:0000313" key="7">
    <source>
        <dbReference type="Proteomes" id="UP001175271"/>
    </source>
</evidence>
<feature type="compositionally biased region" description="Basic residues" evidence="3">
    <location>
        <begin position="898"/>
        <end position="910"/>
    </location>
</feature>
<feature type="domain" description="CUB" evidence="5">
    <location>
        <begin position="218"/>
        <end position="336"/>
    </location>
</feature>
<feature type="domain" description="CUB" evidence="5">
    <location>
        <begin position="360"/>
        <end position="512"/>
    </location>
</feature>
<dbReference type="AlphaFoldDB" id="A0AA39IHY8"/>
<keyword evidence="1" id="KW-1015">Disulfide bond</keyword>
<dbReference type="PROSITE" id="PS01180">
    <property type="entry name" value="CUB"/>
    <property type="match status" value="5"/>
</dbReference>
<feature type="transmembrane region" description="Helical" evidence="4">
    <location>
        <begin position="41"/>
        <end position="63"/>
    </location>
</feature>
<dbReference type="EMBL" id="JAUCMV010000001">
    <property type="protein sequence ID" value="KAK0424701.1"/>
    <property type="molecule type" value="Genomic_DNA"/>
</dbReference>
<comment type="caution">
    <text evidence="2">Lacks conserved residue(s) required for the propagation of feature annotation.</text>
</comment>
<organism evidence="6 7">
    <name type="scientific">Steinernema hermaphroditum</name>
    <dbReference type="NCBI Taxonomy" id="289476"/>
    <lineage>
        <taxon>Eukaryota</taxon>
        <taxon>Metazoa</taxon>
        <taxon>Ecdysozoa</taxon>
        <taxon>Nematoda</taxon>
        <taxon>Chromadorea</taxon>
        <taxon>Rhabditida</taxon>
        <taxon>Tylenchina</taxon>
        <taxon>Panagrolaimomorpha</taxon>
        <taxon>Strongyloidoidea</taxon>
        <taxon>Steinernematidae</taxon>
        <taxon>Steinernema</taxon>
    </lineage>
</organism>
<sequence>MERSLERVVETRIEMLEREKGRSEAEVQEDCAFCRSLDCDIIFALLFTIVIICLLVLIMVFWLKGVLQYEDSKQKGHFSFPIFPKAPTGVEPTTELNLNEPATNIQCIYTFVAGQKQRVKLEFDSFELAGTADNCELEYVDIYSELQNPSDDLLSAQLGGRYCGTVAPHVRISLHNVIVLIFHSRVGKRRANLSLRGRYHFISDARYNAGTLIGGDRCGFLIEPKKKRKGQILSPTYPGTYPSNFHCTYLLKGNPGDRIRIYFRDFDIYFGGEHCPYDSMTIYDGPTNRSPIIRKVCGLQQRMEMFSFGSNMLIEFNTTNPAKSDPRGFVVEFEFSDQFVKVLDLLDGQKGVSHLRGSECDVRVESNRETTHYIQSPAYPNMYKTNTTCTYILDGLQGDQNLEMVILTFETFAVLSDPPSGVVLTSSDYDELECTQAFVGIATTEASMKAVMANNEESTYDATLCERFQPKAEQLGPYSSRGPRMVVIFGSGDPIVDDGQKPHGFRAKVEFKTDFGIPGEAVGDSNKCQFRFRTERGFFNSPRYPANYPLDTNCTYFIQARPGKQIVLYFEQFALHGDEKGKYDCNDWLEIFDVFTQKDGTETLKLHAKHCAGTFPGPTVSTFGSHEMRVVFSSDSSGTANGFKAFYEVRNAFKEDIPSKEGLEPRHCGHRIVAHSDFVTGSVVSPGYPIKYNKDVICDWEVVSRPGHQILLRMVGMDIEGEMTSSHVSCQNAVVRVDKDLQNADRTDVLELCGTDASRVRPIISTNSSVRISFFTSPDKVNGLKGFNFTWTEVRIVEHESECSGEDLYLCTYTKLCISARLRCNGEINCGEHDDTDEAHCNKMENATDLLTTIVAATFSGFIFLFIFGFFCVLFKKKLERKKKLHRRRNAASAASTGHHRHQQRHRQRNPYRSPKPVAKGRIVVHASPIDGETFDNGRIPPPAVSRFVHHDVTGIMPTPPATTVTPLTGLRIDKL</sequence>
<comment type="caution">
    <text evidence="6">The sequence shown here is derived from an EMBL/GenBank/DDBJ whole genome shotgun (WGS) entry which is preliminary data.</text>
</comment>
<name>A0AA39IHY8_9BILA</name>
<keyword evidence="4" id="KW-1133">Transmembrane helix</keyword>
<keyword evidence="7" id="KW-1185">Reference proteome</keyword>
<dbReference type="CDD" id="cd00112">
    <property type="entry name" value="LDLa"/>
    <property type="match status" value="1"/>
</dbReference>
<gene>
    <name evidence="6" type="ORF">QR680_008799</name>
</gene>
<evidence type="ECO:0000313" key="6">
    <source>
        <dbReference type="EMBL" id="KAK0424701.1"/>
    </source>
</evidence>
<accession>A0AA39IHY8</accession>
<protein>
    <recommendedName>
        <fullName evidence="5">CUB domain-containing protein</fullName>
    </recommendedName>
</protein>
<dbReference type="InterPro" id="IPR002172">
    <property type="entry name" value="LDrepeatLR_classA_rpt"/>
</dbReference>
<feature type="domain" description="CUB" evidence="5">
    <location>
        <begin position="528"/>
        <end position="650"/>
    </location>
</feature>
<evidence type="ECO:0000256" key="1">
    <source>
        <dbReference type="ARBA" id="ARBA00023157"/>
    </source>
</evidence>
<dbReference type="Pfam" id="PF00431">
    <property type="entry name" value="CUB"/>
    <property type="match status" value="5"/>
</dbReference>
<evidence type="ECO:0000259" key="5">
    <source>
        <dbReference type="PROSITE" id="PS01180"/>
    </source>
</evidence>
<keyword evidence="4" id="KW-0472">Membrane</keyword>
<dbReference type="GO" id="GO:0005886">
    <property type="term" value="C:plasma membrane"/>
    <property type="evidence" value="ECO:0007669"/>
    <property type="project" value="TreeGrafter"/>
</dbReference>
<evidence type="ECO:0000256" key="3">
    <source>
        <dbReference type="SAM" id="MobiDB-lite"/>
    </source>
</evidence>
<dbReference type="PROSITE" id="PS50068">
    <property type="entry name" value="LDLRA_2"/>
    <property type="match status" value="1"/>
</dbReference>
<proteinExistence type="predicted"/>
<dbReference type="Proteomes" id="UP001175271">
    <property type="component" value="Unassembled WGS sequence"/>
</dbReference>
<reference evidence="6" key="1">
    <citation type="submission" date="2023-06" db="EMBL/GenBank/DDBJ databases">
        <title>Genomic analysis of the entomopathogenic nematode Steinernema hermaphroditum.</title>
        <authorList>
            <person name="Schwarz E.M."/>
            <person name="Heppert J.K."/>
            <person name="Baniya A."/>
            <person name="Schwartz H.T."/>
            <person name="Tan C.-H."/>
            <person name="Antoshechkin I."/>
            <person name="Sternberg P.W."/>
            <person name="Goodrich-Blair H."/>
            <person name="Dillman A.R."/>
        </authorList>
    </citation>
    <scope>NUCLEOTIDE SEQUENCE</scope>
    <source>
        <strain evidence="6">PS9179</strain>
        <tissue evidence="6">Whole animal</tissue>
    </source>
</reference>
<evidence type="ECO:0000256" key="2">
    <source>
        <dbReference type="PROSITE-ProRule" id="PRU00124"/>
    </source>
</evidence>
<dbReference type="PANTHER" id="PTHR47537">
    <property type="entry name" value="CUBILIN"/>
    <property type="match status" value="1"/>
</dbReference>
<dbReference type="PANTHER" id="PTHR47537:SF6">
    <property type="entry name" value="CUB DOMAIN-CONTAINING PROTEIN"/>
    <property type="match status" value="1"/>
</dbReference>
<feature type="domain" description="CUB" evidence="5">
    <location>
        <begin position="668"/>
        <end position="794"/>
    </location>
</feature>
<dbReference type="InterPro" id="IPR000859">
    <property type="entry name" value="CUB_dom"/>
</dbReference>
<dbReference type="InterPro" id="IPR035914">
    <property type="entry name" value="Sperma_CUB_dom_sf"/>
</dbReference>
<dbReference type="SUPFAM" id="SSF49854">
    <property type="entry name" value="Spermadhesin, CUB domain"/>
    <property type="match status" value="5"/>
</dbReference>
<feature type="region of interest" description="Disordered" evidence="3">
    <location>
        <begin position="886"/>
        <end position="918"/>
    </location>
</feature>
<keyword evidence="4" id="KW-0812">Transmembrane</keyword>
<feature type="domain" description="CUB" evidence="5">
    <location>
        <begin position="63"/>
        <end position="202"/>
    </location>
</feature>